<evidence type="ECO:0000313" key="2">
    <source>
        <dbReference type="Proteomes" id="UP000536534"/>
    </source>
</evidence>
<sequence>MNDYRHHVSGFFANRVDAERALSLLLGRGLPRERLYLLDAESVKSLPEPKEDSNAVLKDVLVDGAIGTAVGTGLGALAQVAIVAGSTTLFIASPLLAPLAMLGWGASIGAIVGAGIGATASGGGKTGPLGDLVHDAIVSGQVVLVAETRSEQETAIAREVIGGEVGDYTDLLAEG</sequence>
<name>A0A7X7LUA0_9RHOO</name>
<evidence type="ECO:0008006" key="3">
    <source>
        <dbReference type="Google" id="ProtNLM"/>
    </source>
</evidence>
<dbReference type="Proteomes" id="UP000536534">
    <property type="component" value="Unassembled WGS sequence"/>
</dbReference>
<dbReference type="EMBL" id="JAAYYV010000094">
    <property type="protein sequence ID" value="NLF53460.1"/>
    <property type="molecule type" value="Genomic_DNA"/>
</dbReference>
<accession>A0A7X7LUA0</accession>
<reference evidence="1 2" key="1">
    <citation type="journal article" date="2020" name="Biotechnol. Biofuels">
        <title>New insights from the biogas microbiome by comprehensive genome-resolved metagenomics of nearly 1600 species originating from multiple anaerobic digesters.</title>
        <authorList>
            <person name="Campanaro S."/>
            <person name="Treu L."/>
            <person name="Rodriguez-R L.M."/>
            <person name="Kovalovszki A."/>
            <person name="Ziels R.M."/>
            <person name="Maus I."/>
            <person name="Zhu X."/>
            <person name="Kougias P.G."/>
            <person name="Basile A."/>
            <person name="Luo G."/>
            <person name="Schluter A."/>
            <person name="Konstantinidis K.T."/>
            <person name="Angelidaki I."/>
        </authorList>
    </citation>
    <scope>NUCLEOTIDE SEQUENCE [LARGE SCALE GENOMIC DNA]</scope>
    <source>
        <strain evidence="1">AS06rmzACSIP_256</strain>
    </source>
</reference>
<dbReference type="AlphaFoldDB" id="A0A7X7LUA0"/>
<evidence type="ECO:0000313" key="1">
    <source>
        <dbReference type="EMBL" id="NLF53460.1"/>
    </source>
</evidence>
<protein>
    <recommendedName>
        <fullName evidence="3">DUF1269 domain-containing protein</fullName>
    </recommendedName>
</protein>
<proteinExistence type="predicted"/>
<organism evidence="1 2">
    <name type="scientific">Thauera phenolivorans</name>
    <dbReference type="NCBI Taxonomy" id="1792543"/>
    <lineage>
        <taxon>Bacteria</taxon>
        <taxon>Pseudomonadati</taxon>
        <taxon>Pseudomonadota</taxon>
        <taxon>Betaproteobacteria</taxon>
        <taxon>Rhodocyclales</taxon>
        <taxon>Zoogloeaceae</taxon>
        <taxon>Thauera</taxon>
    </lineage>
</organism>
<comment type="caution">
    <text evidence="1">The sequence shown here is derived from an EMBL/GenBank/DDBJ whole genome shotgun (WGS) entry which is preliminary data.</text>
</comment>
<gene>
    <name evidence="1" type="ORF">GX576_03485</name>
</gene>